<dbReference type="GO" id="GO:0046872">
    <property type="term" value="F:metal ion binding"/>
    <property type="evidence" value="ECO:0007669"/>
    <property type="project" value="UniProtKB-KW"/>
</dbReference>
<dbReference type="NCBIfam" id="TIGR01499">
    <property type="entry name" value="folC"/>
    <property type="match status" value="1"/>
</dbReference>
<keyword evidence="5" id="KW-0479">Metal-binding</keyword>
<gene>
    <name evidence="14" type="ORF">FYJ58_11190</name>
</gene>
<dbReference type="GO" id="GO:0005737">
    <property type="term" value="C:cytoplasm"/>
    <property type="evidence" value="ECO:0007669"/>
    <property type="project" value="TreeGrafter"/>
</dbReference>
<dbReference type="Pfam" id="PF08245">
    <property type="entry name" value="Mur_ligase_M"/>
    <property type="match status" value="1"/>
</dbReference>
<evidence type="ECO:0000256" key="6">
    <source>
        <dbReference type="ARBA" id="ARBA00022741"/>
    </source>
</evidence>
<feature type="domain" description="Mur ligase C-terminal" evidence="12">
    <location>
        <begin position="321"/>
        <end position="440"/>
    </location>
</feature>
<dbReference type="Gene3D" id="3.40.1190.10">
    <property type="entry name" value="Mur-like, catalytic domain"/>
    <property type="match status" value="1"/>
</dbReference>
<dbReference type="PIRSF" id="PIRSF001563">
    <property type="entry name" value="Folylpolyglu_synth"/>
    <property type="match status" value="1"/>
</dbReference>
<evidence type="ECO:0000256" key="5">
    <source>
        <dbReference type="ARBA" id="ARBA00022723"/>
    </source>
</evidence>
<dbReference type="SUPFAM" id="SSF53244">
    <property type="entry name" value="MurD-like peptide ligases, peptide-binding domain"/>
    <property type="match status" value="1"/>
</dbReference>
<evidence type="ECO:0000256" key="9">
    <source>
        <dbReference type="ARBA" id="ARBA00030592"/>
    </source>
</evidence>
<evidence type="ECO:0000313" key="15">
    <source>
        <dbReference type="Proteomes" id="UP000482209"/>
    </source>
</evidence>
<comment type="similarity">
    <text evidence="2 11">Belongs to the folylpolyglutamate synthase family.</text>
</comment>
<proteinExistence type="inferred from homology"/>
<dbReference type="PANTHER" id="PTHR11136:SF0">
    <property type="entry name" value="DIHYDROFOLATE SYNTHETASE-RELATED"/>
    <property type="match status" value="1"/>
</dbReference>
<reference evidence="14 15" key="1">
    <citation type="submission" date="2019-08" db="EMBL/GenBank/DDBJ databases">
        <title>In-depth cultivation of the pig gut microbiome towards novel bacterial diversity and tailored functional studies.</title>
        <authorList>
            <person name="Wylensek D."/>
            <person name="Hitch T.C.A."/>
            <person name="Clavel T."/>
        </authorList>
    </citation>
    <scope>NUCLEOTIDE SEQUENCE [LARGE SCALE GENOMIC DNA]</scope>
    <source>
        <strain evidence="14 15">WCA-693-APC-MOT-I</strain>
    </source>
</reference>
<dbReference type="InterPro" id="IPR013221">
    <property type="entry name" value="Mur_ligase_cen"/>
</dbReference>
<keyword evidence="8" id="KW-0460">Magnesium</keyword>
<dbReference type="PROSITE" id="PS01012">
    <property type="entry name" value="FOLYLPOLYGLU_SYNT_2"/>
    <property type="match status" value="1"/>
</dbReference>
<dbReference type="AlphaFoldDB" id="A0A6L5Y053"/>
<dbReference type="EMBL" id="VUMT01000018">
    <property type="protein sequence ID" value="MSS64435.1"/>
    <property type="molecule type" value="Genomic_DNA"/>
</dbReference>
<evidence type="ECO:0000256" key="2">
    <source>
        <dbReference type="ARBA" id="ARBA00008276"/>
    </source>
</evidence>
<keyword evidence="6 11" id="KW-0547">Nucleotide-binding</keyword>
<evidence type="ECO:0000256" key="7">
    <source>
        <dbReference type="ARBA" id="ARBA00022840"/>
    </source>
</evidence>
<dbReference type="PANTHER" id="PTHR11136">
    <property type="entry name" value="FOLYLPOLYGLUTAMATE SYNTHASE-RELATED"/>
    <property type="match status" value="1"/>
</dbReference>
<keyword evidence="4 11" id="KW-0436">Ligase</keyword>
<keyword evidence="7 11" id="KW-0067">ATP-binding</keyword>
<organism evidence="14 15">
    <name type="scientific">Velocimicrobium porci</name>
    <dbReference type="NCBI Taxonomy" id="2606634"/>
    <lineage>
        <taxon>Bacteria</taxon>
        <taxon>Bacillati</taxon>
        <taxon>Bacillota</taxon>
        <taxon>Clostridia</taxon>
        <taxon>Lachnospirales</taxon>
        <taxon>Lachnospiraceae</taxon>
        <taxon>Velocimicrobium</taxon>
    </lineage>
</organism>
<dbReference type="Proteomes" id="UP000482209">
    <property type="component" value="Unassembled WGS sequence"/>
</dbReference>
<comment type="caution">
    <text evidence="14">The sequence shown here is derived from an EMBL/GenBank/DDBJ whole genome shotgun (WGS) entry which is preliminary data.</text>
</comment>
<dbReference type="InterPro" id="IPR004101">
    <property type="entry name" value="Mur_ligase_C"/>
</dbReference>
<keyword evidence="15" id="KW-1185">Reference proteome</keyword>
<protein>
    <recommendedName>
        <fullName evidence="3">tetrahydrofolate synthase</fullName>
        <ecNumber evidence="3">6.3.2.17</ecNumber>
    </recommendedName>
    <alternativeName>
        <fullName evidence="9">Tetrahydrofolylpolyglutamate synthase</fullName>
    </alternativeName>
</protein>
<name>A0A6L5Y053_9FIRM</name>
<dbReference type="InterPro" id="IPR036565">
    <property type="entry name" value="Mur-like_cat_sf"/>
</dbReference>
<evidence type="ECO:0000256" key="1">
    <source>
        <dbReference type="ARBA" id="ARBA00001946"/>
    </source>
</evidence>
<dbReference type="FunFam" id="3.40.1190.10:FF:000011">
    <property type="entry name" value="Folylpolyglutamate synthase/dihydrofolate synthase"/>
    <property type="match status" value="1"/>
</dbReference>
<dbReference type="SUPFAM" id="SSF53623">
    <property type="entry name" value="MurD-like peptide ligases, catalytic domain"/>
    <property type="match status" value="1"/>
</dbReference>
<evidence type="ECO:0000256" key="10">
    <source>
        <dbReference type="ARBA" id="ARBA00047493"/>
    </source>
</evidence>
<dbReference type="GO" id="GO:0004326">
    <property type="term" value="F:tetrahydrofolylpolyglutamate synthase activity"/>
    <property type="evidence" value="ECO:0007669"/>
    <property type="project" value="UniProtKB-EC"/>
</dbReference>
<accession>A0A6L5Y053</accession>
<dbReference type="InterPro" id="IPR036615">
    <property type="entry name" value="Mur_ligase_C_dom_sf"/>
</dbReference>
<comment type="cofactor">
    <cofactor evidence="1">
        <name>Mg(2+)</name>
        <dbReference type="ChEBI" id="CHEBI:18420"/>
    </cofactor>
</comment>
<evidence type="ECO:0000259" key="13">
    <source>
        <dbReference type="Pfam" id="PF08245"/>
    </source>
</evidence>
<feature type="domain" description="Mur ligase central" evidence="13">
    <location>
        <begin position="62"/>
        <end position="293"/>
    </location>
</feature>
<evidence type="ECO:0000256" key="11">
    <source>
        <dbReference type="PIRNR" id="PIRNR001563"/>
    </source>
</evidence>
<dbReference type="InterPro" id="IPR001645">
    <property type="entry name" value="Folylpolyglutamate_synth"/>
</dbReference>
<comment type="catalytic activity">
    <reaction evidence="10">
        <text>(6S)-5,6,7,8-tetrahydrofolyl-(gamma-L-Glu)(n) + L-glutamate + ATP = (6S)-5,6,7,8-tetrahydrofolyl-(gamma-L-Glu)(n+1) + ADP + phosphate + H(+)</text>
        <dbReference type="Rhea" id="RHEA:10580"/>
        <dbReference type="Rhea" id="RHEA-COMP:14738"/>
        <dbReference type="Rhea" id="RHEA-COMP:14740"/>
        <dbReference type="ChEBI" id="CHEBI:15378"/>
        <dbReference type="ChEBI" id="CHEBI:29985"/>
        <dbReference type="ChEBI" id="CHEBI:30616"/>
        <dbReference type="ChEBI" id="CHEBI:43474"/>
        <dbReference type="ChEBI" id="CHEBI:141005"/>
        <dbReference type="ChEBI" id="CHEBI:456216"/>
        <dbReference type="EC" id="6.3.2.17"/>
    </reaction>
</comment>
<dbReference type="EC" id="6.3.2.17" evidence="3"/>
<sequence>MKIEKVKSKYQDGEYENIMSYEQAMAYMDKAGQYGSVLGLENITELMRRLGNPEERLKFVHIAGTNGKGSVGAYITAILAKAGYLVGRYVSPVLFEYRERIQFMGIDGNVFYISEEKVAEHLSKIKNVIEQMVKEGKPHPTPFEIETAMAFLEFADQKCDIVVLEVGMGGRLDSTNVVKKVECAVLTSISMDHMKFLGSTLGEIAFEKAGIIKKNSLVVSSSQKEEVKKAIEKKVREENARVVFASYDDIKEMEYSLNGTTFVYKSPRMEKEERITTSLLGEYQPFNAVTAIETILSLKEIGYQIEWRHIVSGIESAVWRGRFEIIHKNPIVIIDGAHNEGASLSLRKSMEFYFKGKKVYAVVGIFADKDYSTILKNTLGCVDKVYAIQPNNVRALVSSELAEEARNYCSSVVDAKTAKQAMNLALKEAGKDDIIIVYGSLSYLYEVVEYFQTREKENER</sequence>
<evidence type="ECO:0000256" key="3">
    <source>
        <dbReference type="ARBA" id="ARBA00013025"/>
    </source>
</evidence>
<evidence type="ECO:0000256" key="4">
    <source>
        <dbReference type="ARBA" id="ARBA00022598"/>
    </source>
</evidence>
<dbReference type="GO" id="GO:0005524">
    <property type="term" value="F:ATP binding"/>
    <property type="evidence" value="ECO:0007669"/>
    <property type="project" value="UniProtKB-KW"/>
</dbReference>
<evidence type="ECO:0000256" key="8">
    <source>
        <dbReference type="ARBA" id="ARBA00022842"/>
    </source>
</evidence>
<dbReference type="InterPro" id="IPR018109">
    <property type="entry name" value="Folylpolyglutamate_synth_CS"/>
</dbReference>
<evidence type="ECO:0000259" key="12">
    <source>
        <dbReference type="Pfam" id="PF02875"/>
    </source>
</evidence>
<dbReference type="GO" id="GO:0008841">
    <property type="term" value="F:dihydrofolate synthase activity"/>
    <property type="evidence" value="ECO:0007669"/>
    <property type="project" value="TreeGrafter"/>
</dbReference>
<dbReference type="Pfam" id="PF02875">
    <property type="entry name" value="Mur_ligase_C"/>
    <property type="match status" value="1"/>
</dbReference>
<dbReference type="Gene3D" id="3.90.190.20">
    <property type="entry name" value="Mur ligase, C-terminal domain"/>
    <property type="match status" value="1"/>
</dbReference>
<evidence type="ECO:0000313" key="14">
    <source>
        <dbReference type="EMBL" id="MSS64435.1"/>
    </source>
</evidence>
<dbReference type="RefSeq" id="WP_154519824.1">
    <property type="nucleotide sequence ID" value="NZ_VUMT01000018.1"/>
</dbReference>